<evidence type="ECO:0000256" key="1">
    <source>
        <dbReference type="SAM" id="MobiDB-lite"/>
    </source>
</evidence>
<name>A0ABS4UHZ0_9ACTN</name>
<dbReference type="Proteomes" id="UP000755585">
    <property type="component" value="Unassembled WGS sequence"/>
</dbReference>
<accession>A0ABS4UHZ0</accession>
<evidence type="ECO:0000313" key="2">
    <source>
        <dbReference type="EMBL" id="MBP2351262.1"/>
    </source>
</evidence>
<keyword evidence="3" id="KW-1185">Reference proteome</keyword>
<comment type="caution">
    <text evidence="2">The sequence shown here is derived from an EMBL/GenBank/DDBJ whole genome shotgun (WGS) entry which is preliminary data.</text>
</comment>
<reference evidence="2 3" key="1">
    <citation type="submission" date="2021-03" db="EMBL/GenBank/DDBJ databases">
        <title>Sequencing the genomes of 1000 actinobacteria strains.</title>
        <authorList>
            <person name="Klenk H.-P."/>
        </authorList>
    </citation>
    <scope>NUCLEOTIDE SEQUENCE [LARGE SCALE GENOMIC DNA]</scope>
    <source>
        <strain evidence="2 3">DSM 18824</strain>
    </source>
</reference>
<sequence>MAADDGMTRIEPSSAAYQEFARLYRIAQEQRPGGQDRWNGELYARTDDVYGGLRTDGTMRLNQKLVLDHLTGEPSGDPVRQGQALATVLHESKHARTQMDAPDEPNAVRRPESRGLDEGFTELSTIDDFQDFVQRAGYDGVPQPDPEYAGAVHASDELLQRATSSEGERTRLLNSALDKPVAMRWDTVADYIVRNELADVVPPDPAHQQAARAHLIDRMTVGEWDGSRTARLRAR</sequence>
<organism evidence="2 3">
    <name type="scientific">Kribbella aluminosa</name>
    <dbReference type="NCBI Taxonomy" id="416017"/>
    <lineage>
        <taxon>Bacteria</taxon>
        <taxon>Bacillati</taxon>
        <taxon>Actinomycetota</taxon>
        <taxon>Actinomycetes</taxon>
        <taxon>Propionibacteriales</taxon>
        <taxon>Kribbellaceae</taxon>
        <taxon>Kribbella</taxon>
    </lineage>
</organism>
<protein>
    <submittedName>
        <fullName evidence="2">Uncharacterized protein</fullName>
    </submittedName>
</protein>
<dbReference type="RefSeq" id="WP_209694193.1">
    <property type="nucleotide sequence ID" value="NZ_BAAAVU010000026.1"/>
</dbReference>
<evidence type="ECO:0000313" key="3">
    <source>
        <dbReference type="Proteomes" id="UP000755585"/>
    </source>
</evidence>
<proteinExistence type="predicted"/>
<dbReference type="EMBL" id="JAGINT010000001">
    <property type="protein sequence ID" value="MBP2351262.1"/>
    <property type="molecule type" value="Genomic_DNA"/>
</dbReference>
<feature type="region of interest" description="Disordered" evidence="1">
    <location>
        <begin position="94"/>
        <end position="114"/>
    </location>
</feature>
<gene>
    <name evidence="2" type="ORF">JOF29_002345</name>
</gene>